<dbReference type="RefSeq" id="WP_132416493.1">
    <property type="nucleotide sequence ID" value="NZ_SKFG01000002.1"/>
</dbReference>
<gene>
    <name evidence="2" type="ORF">E0485_03055</name>
    <name evidence="1" type="ORF">E0485_24385</name>
</gene>
<evidence type="ECO:0000313" key="1">
    <source>
        <dbReference type="EMBL" id="TCZ68314.1"/>
    </source>
</evidence>
<comment type="caution">
    <text evidence="1">The sequence shown here is derived from an EMBL/GenBank/DDBJ whole genome shotgun (WGS) entry which is preliminary data.</text>
</comment>
<dbReference type="AlphaFoldDB" id="A0A4R4E161"/>
<protein>
    <recommendedName>
        <fullName evidence="4">Cysteine-rich CWC family protein</fullName>
    </recommendedName>
</protein>
<keyword evidence="3" id="KW-1185">Reference proteome</keyword>
<evidence type="ECO:0000313" key="2">
    <source>
        <dbReference type="EMBL" id="TCZ79864.1"/>
    </source>
</evidence>
<name>A0A4R4E161_9BACL</name>
<accession>A0A4R4E161</accession>
<organism evidence="1 3">
    <name type="scientific">Paenibacillus albiflavus</name>
    <dbReference type="NCBI Taxonomy" id="2545760"/>
    <lineage>
        <taxon>Bacteria</taxon>
        <taxon>Bacillati</taxon>
        <taxon>Bacillota</taxon>
        <taxon>Bacilli</taxon>
        <taxon>Bacillales</taxon>
        <taxon>Paenibacillaceae</taxon>
        <taxon>Paenibacillus</taxon>
    </lineage>
</organism>
<dbReference type="InterPro" id="IPR032720">
    <property type="entry name" value="Cys_rich_CWC"/>
</dbReference>
<proteinExistence type="predicted"/>
<dbReference type="OrthoDB" id="5625686at2"/>
<evidence type="ECO:0000313" key="3">
    <source>
        <dbReference type="Proteomes" id="UP000295418"/>
    </source>
</evidence>
<dbReference type="EMBL" id="SKFG01000066">
    <property type="protein sequence ID" value="TCZ68314.1"/>
    <property type="molecule type" value="Genomic_DNA"/>
</dbReference>
<reference evidence="1 3" key="1">
    <citation type="submission" date="2019-03" db="EMBL/GenBank/DDBJ databases">
        <authorList>
            <person name="Kim M.K.M."/>
        </authorList>
    </citation>
    <scope>NUCLEOTIDE SEQUENCE [LARGE SCALE GENOMIC DNA]</scope>
    <source>
        <strain evidence="1 3">18JY21-1</strain>
    </source>
</reference>
<evidence type="ECO:0008006" key="4">
    <source>
        <dbReference type="Google" id="ProtNLM"/>
    </source>
</evidence>
<sequence length="70" mass="8059">MNNNNHQVYGESCPLCGATNECRVHSGDCWCFHTKVPQELRDQIPVELKGKVCICLNCVEKYNSEQRKYP</sequence>
<dbReference type="Proteomes" id="UP000295418">
    <property type="component" value="Unassembled WGS sequence"/>
</dbReference>
<dbReference type="EMBL" id="SKFG01000002">
    <property type="protein sequence ID" value="TCZ79864.1"/>
    <property type="molecule type" value="Genomic_DNA"/>
</dbReference>
<dbReference type="Pfam" id="PF14375">
    <property type="entry name" value="Cys_rich_CWC"/>
    <property type="match status" value="1"/>
</dbReference>